<dbReference type="Pfam" id="PF00583">
    <property type="entry name" value="Acetyltransf_1"/>
    <property type="match status" value="1"/>
</dbReference>
<name>A0ABT3DAW7_9BACI</name>
<dbReference type="Gene3D" id="3.40.630.30">
    <property type="match status" value="1"/>
</dbReference>
<dbReference type="EMBL" id="JAOYEY010000013">
    <property type="protein sequence ID" value="MCV9884195.1"/>
    <property type="molecule type" value="Genomic_DNA"/>
</dbReference>
<evidence type="ECO:0000259" key="3">
    <source>
        <dbReference type="PROSITE" id="PS51186"/>
    </source>
</evidence>
<reference evidence="4 5" key="1">
    <citation type="submission" date="2022-10" db="EMBL/GenBank/DDBJ databases">
        <title>Draft genome assembly of moderately radiation resistant bacterium Metabacillus halosaccharovorans.</title>
        <authorList>
            <person name="Pal S."/>
            <person name="Gopinathan A."/>
        </authorList>
    </citation>
    <scope>NUCLEOTIDE SEQUENCE [LARGE SCALE GENOMIC DNA]</scope>
    <source>
        <strain evidence="4 5">VITHBRA001</strain>
    </source>
</reference>
<dbReference type="InterPro" id="IPR050832">
    <property type="entry name" value="Bact_Acetyltransf"/>
</dbReference>
<dbReference type="InterPro" id="IPR000182">
    <property type="entry name" value="GNAT_dom"/>
</dbReference>
<organism evidence="4 5">
    <name type="scientific">Metabacillus halosaccharovorans</name>
    <dbReference type="NCBI Taxonomy" id="930124"/>
    <lineage>
        <taxon>Bacteria</taxon>
        <taxon>Bacillati</taxon>
        <taxon>Bacillota</taxon>
        <taxon>Bacilli</taxon>
        <taxon>Bacillales</taxon>
        <taxon>Bacillaceae</taxon>
        <taxon>Metabacillus</taxon>
    </lineage>
</organism>
<proteinExistence type="predicted"/>
<protein>
    <submittedName>
        <fullName evidence="4">GNAT family N-acetyltransferase</fullName>
    </submittedName>
</protein>
<feature type="domain" description="N-acetyltransferase" evidence="3">
    <location>
        <begin position="1"/>
        <end position="157"/>
    </location>
</feature>
<gene>
    <name evidence="4" type="ORF">OIH86_00720</name>
</gene>
<dbReference type="PROSITE" id="PS51186">
    <property type="entry name" value="GNAT"/>
    <property type="match status" value="1"/>
</dbReference>
<accession>A0ABT3DAW7</accession>
<dbReference type="Proteomes" id="UP001526147">
    <property type="component" value="Unassembled WGS sequence"/>
</dbReference>
<dbReference type="PANTHER" id="PTHR43877">
    <property type="entry name" value="AMINOALKYLPHOSPHONATE N-ACETYLTRANSFERASE-RELATED-RELATED"/>
    <property type="match status" value="1"/>
</dbReference>
<evidence type="ECO:0000313" key="5">
    <source>
        <dbReference type="Proteomes" id="UP001526147"/>
    </source>
</evidence>
<dbReference type="CDD" id="cd04301">
    <property type="entry name" value="NAT_SF"/>
    <property type="match status" value="1"/>
</dbReference>
<keyword evidence="1" id="KW-0808">Transferase</keyword>
<evidence type="ECO:0000256" key="2">
    <source>
        <dbReference type="ARBA" id="ARBA00023315"/>
    </source>
</evidence>
<dbReference type="InterPro" id="IPR016181">
    <property type="entry name" value="Acyl_CoA_acyltransferase"/>
</dbReference>
<dbReference type="SUPFAM" id="SSF55729">
    <property type="entry name" value="Acyl-CoA N-acyltransferases (Nat)"/>
    <property type="match status" value="1"/>
</dbReference>
<evidence type="ECO:0000256" key="1">
    <source>
        <dbReference type="ARBA" id="ARBA00022679"/>
    </source>
</evidence>
<keyword evidence="2" id="KW-0012">Acyltransferase</keyword>
<dbReference type="RefSeq" id="WP_264141193.1">
    <property type="nucleotide sequence ID" value="NZ_JAOYEY010000013.1"/>
</dbReference>
<comment type="caution">
    <text evidence="4">The sequence shown here is derived from an EMBL/GenBank/DDBJ whole genome shotgun (WGS) entry which is preliminary data.</text>
</comment>
<evidence type="ECO:0000313" key="4">
    <source>
        <dbReference type="EMBL" id="MCV9884195.1"/>
    </source>
</evidence>
<dbReference type="PANTHER" id="PTHR43877:SF2">
    <property type="entry name" value="AMINOALKYLPHOSPHONATE N-ACETYLTRANSFERASE-RELATED"/>
    <property type="match status" value="1"/>
</dbReference>
<sequence length="162" mass="18035">MEIKIAIDTDIPVVYTLMLEAFEEYRTFDVPSSALNESLEALQKAVKSNLEKALLCSINGVPVGSCRFTMKEDTLYFSRLSVTPLARGKGIAKAMLLWLEKYAYNHSIGKIECRVRVSLPKNISLYKSLGYSITKEEAVTNPNGILVNTVVMEKTLINSVPL</sequence>
<keyword evidence="5" id="KW-1185">Reference proteome</keyword>